<dbReference type="EMBL" id="CP014334">
    <property type="protein sequence ID" value="UOE96825.1"/>
    <property type="molecule type" value="Genomic_DNA"/>
</dbReference>
<keyword evidence="2" id="KW-1185">Reference proteome</keyword>
<proteinExistence type="predicted"/>
<name>A0AAJ5LDW0_FERIS</name>
<dbReference type="Proteomes" id="UP000093740">
    <property type="component" value="Chromosome"/>
</dbReference>
<dbReference type="RefSeq" id="WP_155804085.1">
    <property type="nucleotide sequence ID" value="NZ_CP014334.2"/>
</dbReference>
<sequence length="56" mass="6882">MQEIFKKYKERLVNLSGRNRSLMMKKIYKKHSFDLYLLKNFQDKDIYAGGIIYEQF</sequence>
<evidence type="ECO:0000313" key="1">
    <source>
        <dbReference type="EMBL" id="UOE96825.1"/>
    </source>
</evidence>
<accession>A0AAJ5LDW0</accession>
<protein>
    <submittedName>
        <fullName evidence="1">Uncharacterized protein</fullName>
    </submittedName>
</protein>
<gene>
    <name evidence="1" type="ORF">NA23_10565</name>
</gene>
<reference evidence="1 2" key="1">
    <citation type="journal article" date="2015" name="Stand. Genomic Sci.">
        <title>Genome sequence of a native-feather degrading extremely thermophilic Eubacterium, Fervidobacterium islandicum AW-1.</title>
        <authorList>
            <person name="Lee Y.J."/>
            <person name="Jeong H."/>
            <person name="Park G.S."/>
            <person name="Kwak Y."/>
            <person name="Lee S.J."/>
            <person name="Lee S.J."/>
            <person name="Park M.K."/>
            <person name="Kim J.Y."/>
            <person name="Kang H.K."/>
            <person name="Shin J.H."/>
            <person name="Lee D.W."/>
        </authorList>
    </citation>
    <scope>NUCLEOTIDE SEQUENCE [LARGE SCALE GENOMIC DNA]</scope>
    <source>
        <strain evidence="1 2">AW-1</strain>
    </source>
</reference>
<dbReference type="KEGG" id="fia:NA23_10565"/>
<organism evidence="1 2">
    <name type="scientific">Fervidobacterium islandicum</name>
    <dbReference type="NCBI Taxonomy" id="2423"/>
    <lineage>
        <taxon>Bacteria</taxon>
        <taxon>Thermotogati</taxon>
        <taxon>Thermotogota</taxon>
        <taxon>Thermotogae</taxon>
        <taxon>Thermotogales</taxon>
        <taxon>Fervidobacteriaceae</taxon>
        <taxon>Fervidobacterium</taxon>
    </lineage>
</organism>
<dbReference type="AlphaFoldDB" id="A0AAJ5LDW0"/>
<evidence type="ECO:0000313" key="2">
    <source>
        <dbReference type="Proteomes" id="UP000093740"/>
    </source>
</evidence>